<gene>
    <name evidence="1" type="ORF">ES288_A08G036100v1</name>
</gene>
<protein>
    <submittedName>
        <fullName evidence="1">Uncharacterized protein</fullName>
    </submittedName>
</protein>
<dbReference type="Proteomes" id="UP000323506">
    <property type="component" value="Chromosome A08"/>
</dbReference>
<sequence length="84" mass="9739">MMFASSFNCLEPLESFKLLFADYSELINFCILLKPFGAVLKSFWAAQILVEHFIYDSYMLKENSLLFLLFIVEEVAIIRPSFGN</sequence>
<proteinExistence type="predicted"/>
<dbReference type="AlphaFoldDB" id="A0A5D2FFC2"/>
<keyword evidence="2" id="KW-1185">Reference proteome</keyword>
<organism evidence="1 2">
    <name type="scientific">Gossypium darwinii</name>
    <name type="common">Darwin's cotton</name>
    <name type="synonym">Gossypium barbadense var. darwinii</name>
    <dbReference type="NCBI Taxonomy" id="34276"/>
    <lineage>
        <taxon>Eukaryota</taxon>
        <taxon>Viridiplantae</taxon>
        <taxon>Streptophyta</taxon>
        <taxon>Embryophyta</taxon>
        <taxon>Tracheophyta</taxon>
        <taxon>Spermatophyta</taxon>
        <taxon>Magnoliopsida</taxon>
        <taxon>eudicotyledons</taxon>
        <taxon>Gunneridae</taxon>
        <taxon>Pentapetalae</taxon>
        <taxon>rosids</taxon>
        <taxon>malvids</taxon>
        <taxon>Malvales</taxon>
        <taxon>Malvaceae</taxon>
        <taxon>Malvoideae</taxon>
        <taxon>Gossypium</taxon>
    </lineage>
</organism>
<accession>A0A5D2FFC2</accession>
<evidence type="ECO:0000313" key="2">
    <source>
        <dbReference type="Proteomes" id="UP000323506"/>
    </source>
</evidence>
<name>A0A5D2FFC2_GOSDA</name>
<reference evidence="1 2" key="1">
    <citation type="submission" date="2019-06" db="EMBL/GenBank/DDBJ databases">
        <title>WGS assembly of Gossypium darwinii.</title>
        <authorList>
            <person name="Chen Z.J."/>
            <person name="Sreedasyam A."/>
            <person name="Ando A."/>
            <person name="Song Q."/>
            <person name="De L."/>
            <person name="Hulse-Kemp A."/>
            <person name="Ding M."/>
            <person name="Ye W."/>
            <person name="Kirkbride R."/>
            <person name="Jenkins J."/>
            <person name="Plott C."/>
            <person name="Lovell J."/>
            <person name="Lin Y.-M."/>
            <person name="Vaughn R."/>
            <person name="Liu B."/>
            <person name="Li W."/>
            <person name="Simpson S."/>
            <person name="Scheffler B."/>
            <person name="Saski C."/>
            <person name="Grover C."/>
            <person name="Hu G."/>
            <person name="Conover J."/>
            <person name="Carlson J."/>
            <person name="Shu S."/>
            <person name="Boston L."/>
            <person name="Williams M."/>
            <person name="Peterson D."/>
            <person name="Mcgee K."/>
            <person name="Jones D."/>
            <person name="Wendel J."/>
            <person name="Stelly D."/>
            <person name="Grimwood J."/>
            <person name="Schmutz J."/>
        </authorList>
    </citation>
    <scope>NUCLEOTIDE SEQUENCE [LARGE SCALE GENOMIC DNA]</scope>
    <source>
        <strain evidence="1">1808015.09</strain>
    </source>
</reference>
<evidence type="ECO:0000313" key="1">
    <source>
        <dbReference type="EMBL" id="TYH04827.1"/>
    </source>
</evidence>
<dbReference type="EMBL" id="CM017695">
    <property type="protein sequence ID" value="TYH04827.1"/>
    <property type="molecule type" value="Genomic_DNA"/>
</dbReference>